<feature type="compositionally biased region" description="Basic and acidic residues" evidence="1">
    <location>
        <begin position="116"/>
        <end position="130"/>
    </location>
</feature>
<feature type="compositionally biased region" description="Polar residues" evidence="1">
    <location>
        <begin position="23"/>
        <end position="37"/>
    </location>
</feature>
<feature type="compositionally biased region" description="Low complexity" evidence="1">
    <location>
        <begin position="594"/>
        <end position="629"/>
    </location>
</feature>
<evidence type="ECO:0000313" key="2">
    <source>
        <dbReference type="EMBL" id="QRD06304.1"/>
    </source>
</evidence>
<keyword evidence="3" id="KW-1185">Reference proteome</keyword>
<feature type="compositionally biased region" description="Polar residues" evidence="1">
    <location>
        <begin position="222"/>
        <end position="248"/>
    </location>
</feature>
<feature type="region of interest" description="Disordered" evidence="1">
    <location>
        <begin position="1"/>
        <end position="86"/>
    </location>
</feature>
<proteinExistence type="predicted"/>
<dbReference type="VEuPathDB" id="FungiDB:JI435_116940"/>
<accession>A0A7U2IAL3</accession>
<feature type="compositionally biased region" description="Basic and acidic residues" evidence="1">
    <location>
        <begin position="54"/>
        <end position="73"/>
    </location>
</feature>
<dbReference type="Proteomes" id="UP000663193">
    <property type="component" value="Chromosome 20"/>
</dbReference>
<evidence type="ECO:0000313" key="3">
    <source>
        <dbReference type="Proteomes" id="UP000663193"/>
    </source>
</evidence>
<feature type="region of interest" description="Disordered" evidence="1">
    <location>
        <begin position="100"/>
        <end position="320"/>
    </location>
</feature>
<dbReference type="EMBL" id="CP069042">
    <property type="protein sequence ID" value="QRD06304.1"/>
    <property type="molecule type" value="Genomic_DNA"/>
</dbReference>
<feature type="compositionally biased region" description="Pro residues" evidence="1">
    <location>
        <begin position="583"/>
        <end position="593"/>
    </location>
</feature>
<organism evidence="2 3">
    <name type="scientific">Phaeosphaeria nodorum (strain SN15 / ATCC MYA-4574 / FGSC 10173)</name>
    <name type="common">Glume blotch fungus</name>
    <name type="synonym">Parastagonospora nodorum</name>
    <dbReference type="NCBI Taxonomy" id="321614"/>
    <lineage>
        <taxon>Eukaryota</taxon>
        <taxon>Fungi</taxon>
        <taxon>Dikarya</taxon>
        <taxon>Ascomycota</taxon>
        <taxon>Pezizomycotina</taxon>
        <taxon>Dothideomycetes</taxon>
        <taxon>Pleosporomycetidae</taxon>
        <taxon>Pleosporales</taxon>
        <taxon>Pleosporineae</taxon>
        <taxon>Phaeosphaeriaceae</taxon>
        <taxon>Parastagonospora</taxon>
    </lineage>
</organism>
<sequence>MRKQSRDGRKARRGNWPLENINKVLSIQQPVPQSKAQGNDGRIRQAERTGSFRHSRENQRGGRGRDSSNDERFGTLPQQPQGAAPSLLQRMTRDGIPMLTSKVEQSYSGQGKRKRGDTQERDLNHDDKQRSALPGHDTLASRGTPDGKYQAQAREHKHKNKRFDSTKKEVEVQKNAQKKENGNIMVQAATDCAPRGPRAALPTRMTWDTQDQQQKKDKWTANKGQQKSISTEQEANRSMQQPQTTSNLEKAYKILVSSPARKGSPANAKRKIEDVDEPAIGPQKKQRVNDSRMPTSPPQKKKKKKQQSPQKPGREPRVEDAFAVNPVVANLEFLPTFKEYDDDSVPIMMSEQIQHMDSPDLLNDPSPQLKANAFILLKRGLNTKDLGRKPPKDANGNEVKLRGRVKVIEDIDLYLHEDGKLYVATDLGLLVVADYLTLAGYPDTQPVRFNGMKPAWVGAVIARADTRRTIKNTQEPDWLREQTNRHPKEILPDVPEGDLGLTPHVTVNVYFQDYETGRAFGQRVDLNETGKHYFIGWFDMKNVGDYLPLDSDWEGLYIEEDLVGATAVYVPGAIPGRSALAPRPVPTPAPAPAPRASVTPPTSGRTTPAPTRAAPGPVRSAPVKTAAAKTKVVTPPATAVTQKAKTAIIPPTEKEKLPSKQAQVIHTDAVVPAADEQPPKIPEIKGPKAPIPQQSDPEVKQDTEKPEIRPEVDAPIQEKAKNETATPPPVPVPAPAQRALYNSRDVEDEVDWDDDDL</sequence>
<feature type="compositionally biased region" description="Basic and acidic residues" evidence="1">
    <location>
        <begin position="697"/>
        <end position="722"/>
    </location>
</feature>
<dbReference type="AlphaFoldDB" id="A0A7U2IAL3"/>
<name>A0A7U2IAL3_PHANO</name>
<dbReference type="OrthoDB" id="3800937at2759"/>
<feature type="compositionally biased region" description="Basic and acidic residues" evidence="1">
    <location>
        <begin position="162"/>
        <end position="181"/>
    </location>
</feature>
<feature type="compositionally biased region" description="Acidic residues" evidence="1">
    <location>
        <begin position="746"/>
        <end position="757"/>
    </location>
</feature>
<feature type="region of interest" description="Disordered" evidence="1">
    <location>
        <begin position="676"/>
        <end position="757"/>
    </location>
</feature>
<feature type="region of interest" description="Disordered" evidence="1">
    <location>
        <begin position="577"/>
        <end position="629"/>
    </location>
</feature>
<protein>
    <submittedName>
        <fullName evidence="2">Uncharacterized protein</fullName>
    </submittedName>
</protein>
<gene>
    <name evidence="2" type="ORF">JI435_116940</name>
</gene>
<reference evidence="3" key="1">
    <citation type="journal article" date="2021" name="BMC Genomics">
        <title>Chromosome-level genome assembly and manually-curated proteome of model necrotroph Parastagonospora nodorum Sn15 reveals a genome-wide trove of candidate effector homologs, and redundancy of virulence-related functions within an accessory chromosome.</title>
        <authorList>
            <person name="Bertazzoni S."/>
            <person name="Jones D.A.B."/>
            <person name="Phan H.T."/>
            <person name="Tan K.-C."/>
            <person name="Hane J.K."/>
        </authorList>
    </citation>
    <scope>NUCLEOTIDE SEQUENCE [LARGE SCALE GENOMIC DNA]</scope>
    <source>
        <strain evidence="3">SN15 / ATCC MYA-4574 / FGSC 10173)</strain>
    </source>
</reference>
<evidence type="ECO:0000256" key="1">
    <source>
        <dbReference type="SAM" id="MobiDB-lite"/>
    </source>
</evidence>